<comment type="caution">
    <text evidence="2">The sequence shown here is derived from an EMBL/GenBank/DDBJ whole genome shotgun (WGS) entry which is preliminary data.</text>
</comment>
<dbReference type="Pfam" id="PF00669">
    <property type="entry name" value="Flagellin_N"/>
    <property type="match status" value="1"/>
</dbReference>
<reference evidence="2 3" key="1">
    <citation type="submission" date="2019-03" db="EMBL/GenBank/DDBJ databases">
        <title>Genomic Encyclopedia of Type Strains, Phase IV (KMG-IV): sequencing the most valuable type-strain genomes for metagenomic binning, comparative biology and taxonomic classification.</title>
        <authorList>
            <person name="Goeker M."/>
        </authorList>
    </citation>
    <scope>NUCLEOTIDE SEQUENCE [LARGE SCALE GENOMIC DNA]</scope>
    <source>
        <strain evidence="2 3">DSM 24984</strain>
    </source>
</reference>
<accession>A0A4R1KC39</accession>
<keyword evidence="2" id="KW-0969">Cilium</keyword>
<dbReference type="PANTHER" id="PTHR42792">
    <property type="entry name" value="FLAGELLIN"/>
    <property type="match status" value="1"/>
</dbReference>
<dbReference type="AlphaFoldDB" id="A0A4R1KC39"/>
<evidence type="ECO:0000259" key="1">
    <source>
        <dbReference type="Pfam" id="PF00669"/>
    </source>
</evidence>
<dbReference type="PANTHER" id="PTHR42792:SF1">
    <property type="entry name" value="FLAGELLAR HOOK-ASSOCIATED PROTEIN 3"/>
    <property type="match status" value="1"/>
</dbReference>
<dbReference type="EMBL" id="SMGG01000003">
    <property type="protein sequence ID" value="TCK62106.1"/>
    <property type="molecule type" value="Genomic_DNA"/>
</dbReference>
<keyword evidence="2" id="KW-0282">Flagellum</keyword>
<protein>
    <submittedName>
        <fullName evidence="2">Flagellin-like protein</fullName>
    </submittedName>
</protein>
<sequence length="1264" mass="135162">MRITTNMIHMTYTSGNAKSLSNLLNANERVTAGRNMLNPEDDPTYYVTAYSMQIISNEATQFKRNAENAVTWLDNEDNLLQSAYDYISKARNELAVAGRNDSQNAESRKALAGDVLSILNAMKDIGNSKYLGRYVFSGYQTQTEPFVSGDRQISAVVSSYPGAEAITRKLYGDMPELSEGSYTANINVQDGVAYISMTDSRGKSVLIDSNASDDTTTAGNITTTTLVTDYNGEGVINTGVGVGIKLPAGITSGQSLKMQFYYKPGNEITYVGDDGKITTKIASNQEVAINVSGRETFMETYRTTKGTMRNTVNGLPITNTTKFSQIDGANASLADSISFTGTDHNGYKIGTARVSAPGNVTLDMTKASVSERTITVNYANRDYDITLPQKGYSDVEEIIYDINRSLDNHGIGGEMTAVSDGDKIMFISNRTGEGVELSVTGSQNNKLGFKTVPVTATGMDTTFETGYNSFVGPVTTTHSDVPVSAAYTEFYVQGQKIGFTPAAGDANSIQTALNQALMDAGMGFDVYASVSDAAVAGEYDISFELMNTEYTNSTSLATKVDTGAVDEYQFSTPRGVNYPTTDEKRISDMLTHIEGLYGNAVEATVVDGKLQVKDLRSGTSKLTFGVNENNSGIGYPEVEQNVKFSGYYSSKKDDTWNVTVSVDATDISVLVKDKLGNVIFDNTANPIPKSTYNGDAIDIGNGVSIQLGDMVSSPAIPMVNSFEVQMKASSNLSFGDLNVTEKGENVNVFKSLENLYFALNMNIPDSGIGAPSSWKDTFNSTAVPYLDGEFRGNYNDLLNFEVQSSGLKSEYYIQKKQEWTSEKFNNLNVGTVGFEVVVNTPDGKLTRSYSSSAGSASAKLDDFVNQINNDTALQQAGVRAYSEDGKLRIDTGSGANEISVNYNNDLSAYVMGMNDAFPGNGETQPTLDLSKLGTANSTLDINYYDGGAWQTATVTVPNATYATNADLIAVISPQLPAGVSVAMSGDVLSFTGPTSDIIVSGDQNAALGFQHKVGADTVASYGTVTMDLSQKTAAERTLTFSYNDGTDKKVSIEVDAENFMTYDALVANINSKLAAAGIGGVVSAEKVGVNGLGFSFNGVTGTAVSGDYNSTLGFSKAGDAVKIKVTGTDGELVNSYSMDTAGEKYYVADGVYQYYDPGFLYATDSFSAAVGSGIEYELDVLQKAESQVLTSLTTVGNNTSKTESAVTFNANLKLTTEEMKAKYTGSTTIDQTKAAADLTVAETAYQYALKTTSLLLNVSLLDYL</sequence>
<dbReference type="InterPro" id="IPR001492">
    <property type="entry name" value="Flagellin"/>
</dbReference>
<proteinExistence type="predicted"/>
<dbReference type="SUPFAM" id="SSF64518">
    <property type="entry name" value="Phase 1 flagellin"/>
    <property type="match status" value="2"/>
</dbReference>
<dbReference type="GO" id="GO:0009288">
    <property type="term" value="C:bacterial-type flagellum"/>
    <property type="evidence" value="ECO:0007669"/>
    <property type="project" value="InterPro"/>
</dbReference>
<keyword evidence="3" id="KW-1185">Reference proteome</keyword>
<gene>
    <name evidence="2" type="ORF">C8D98_0616</name>
</gene>
<organism evidence="2 3">
    <name type="scientific">Seleniivibrio woodruffii</name>
    <dbReference type="NCBI Taxonomy" id="1078050"/>
    <lineage>
        <taxon>Bacteria</taxon>
        <taxon>Pseudomonadati</taxon>
        <taxon>Deferribacterota</taxon>
        <taxon>Deferribacteres</taxon>
        <taxon>Deferribacterales</taxon>
        <taxon>Geovibrionaceae</taxon>
        <taxon>Seleniivibrio</taxon>
    </lineage>
</organism>
<evidence type="ECO:0000313" key="2">
    <source>
        <dbReference type="EMBL" id="TCK62106.1"/>
    </source>
</evidence>
<name>A0A4R1KC39_9BACT</name>
<keyword evidence="2" id="KW-0966">Cell projection</keyword>
<dbReference type="GO" id="GO:0005198">
    <property type="term" value="F:structural molecule activity"/>
    <property type="evidence" value="ECO:0007669"/>
    <property type="project" value="InterPro"/>
</dbReference>
<dbReference type="OrthoDB" id="9758307at2"/>
<dbReference type="Gene3D" id="1.20.1330.10">
    <property type="entry name" value="f41 fragment of flagellin, N-terminal domain"/>
    <property type="match status" value="1"/>
</dbReference>
<dbReference type="Proteomes" id="UP000294614">
    <property type="component" value="Unassembled WGS sequence"/>
</dbReference>
<evidence type="ECO:0000313" key="3">
    <source>
        <dbReference type="Proteomes" id="UP000294614"/>
    </source>
</evidence>
<feature type="domain" description="Flagellin N-terminal" evidence="1">
    <location>
        <begin position="3"/>
        <end position="141"/>
    </location>
</feature>
<dbReference type="InterPro" id="IPR001029">
    <property type="entry name" value="Flagellin_N"/>
</dbReference>
<dbReference type="RefSeq" id="WP_132871908.1">
    <property type="nucleotide sequence ID" value="NZ_SMGG01000003.1"/>
</dbReference>